<dbReference type="HOGENOM" id="CLU_689391_0_0_1"/>
<reference evidence="2" key="2">
    <citation type="submission" date="2020-05" db="UniProtKB">
        <authorList>
            <consortium name="EnsemblMetazoa"/>
        </authorList>
    </citation>
    <scope>IDENTIFICATION</scope>
    <source>
        <strain evidence="2">JHB</strain>
    </source>
</reference>
<sequence>MVSFDLSEYMAEADAAGTLRLLDVIRTCGLEYGKVLEMPQSEKKTPFNHKSLWRGENFFLGQLICLELGNLVTGATPRRSSVGLSSASLATGRGGEGSFKNFDGHQGILQHIPLGSLRRIDLQERCGRNLLAGALRNEQTSLQQQILFLHCVTLTTQHGYGKHERRKTIPCNQSSFDRGLACAIPLVCSRKCDHTCVKPFQTNVAAGYLLPSIVNLRTNNHSREAIVLVLAPTRFVTSERRTSATRAFFMVRWRNNRLDDADRMLEMGFEPQIGLRRGRRGFAGGGPQLLPDRGNLCEERKGDRYFVEKKIKVEDLLKNIVRHGYGSPSIHGDKSQSESTTVCYSSFGNGRQAQEAVQQPTLELYGQVDAQKNGRMKPVQRTWCVDLGWNDRDSAVEFRF</sequence>
<reference evidence="1" key="1">
    <citation type="submission" date="2007-03" db="EMBL/GenBank/DDBJ databases">
        <title>Annotation of Culex pipiens quinquefasciatus.</title>
        <authorList>
            <consortium name="The Broad Institute Genome Sequencing Platform"/>
            <person name="Atkinson P.W."/>
            <person name="Hemingway J."/>
            <person name="Christensen B.M."/>
            <person name="Higgs S."/>
            <person name="Kodira C."/>
            <person name="Hannick L."/>
            <person name="Megy K."/>
            <person name="O'Leary S."/>
            <person name="Pearson M."/>
            <person name="Haas B.J."/>
            <person name="Mauceli E."/>
            <person name="Wortman J.R."/>
            <person name="Lee N.H."/>
            <person name="Guigo R."/>
            <person name="Stanke M."/>
            <person name="Alvarado L."/>
            <person name="Amedeo P."/>
            <person name="Antoine C.H."/>
            <person name="Arensburger P."/>
            <person name="Bidwell S.L."/>
            <person name="Crawford M."/>
            <person name="Camaro F."/>
            <person name="Devon K."/>
            <person name="Engels R."/>
            <person name="Hammond M."/>
            <person name="Howarth C."/>
            <person name="Koehrsen M."/>
            <person name="Lawson D."/>
            <person name="Montgomery P."/>
            <person name="Nene V."/>
            <person name="Nusbaum C."/>
            <person name="Puiu D."/>
            <person name="Romero-Severson J."/>
            <person name="Severson D.W."/>
            <person name="Shumway M."/>
            <person name="Sisk P."/>
            <person name="Stolte C."/>
            <person name="Zeng Q."/>
            <person name="Eisenstadt E."/>
            <person name="Fraser-Liggett C."/>
            <person name="Strausberg R."/>
            <person name="Galagan J."/>
            <person name="Birren B."/>
            <person name="Collins F.H."/>
        </authorList>
    </citation>
    <scope>NUCLEOTIDE SEQUENCE [LARGE SCALE GENOMIC DNA]</scope>
    <source>
        <strain evidence="1">JHB</strain>
    </source>
</reference>
<dbReference type="EMBL" id="DS232686">
    <property type="protein sequence ID" value="EDS44761.1"/>
    <property type="molecule type" value="Genomic_DNA"/>
</dbReference>
<dbReference type="VEuPathDB" id="VectorBase:CQUJHB007340"/>
<dbReference type="eggNOG" id="KOG1372">
    <property type="taxonomic scope" value="Eukaryota"/>
</dbReference>
<organism>
    <name type="scientific">Culex quinquefasciatus</name>
    <name type="common">Southern house mosquito</name>
    <name type="synonym">Culex pungens</name>
    <dbReference type="NCBI Taxonomy" id="7176"/>
    <lineage>
        <taxon>Eukaryota</taxon>
        <taxon>Metazoa</taxon>
        <taxon>Ecdysozoa</taxon>
        <taxon>Arthropoda</taxon>
        <taxon>Hexapoda</taxon>
        <taxon>Insecta</taxon>
        <taxon>Pterygota</taxon>
        <taxon>Neoptera</taxon>
        <taxon>Endopterygota</taxon>
        <taxon>Diptera</taxon>
        <taxon>Nematocera</taxon>
        <taxon>Culicoidea</taxon>
        <taxon>Culicidae</taxon>
        <taxon>Culicinae</taxon>
        <taxon>Culicini</taxon>
        <taxon>Culex</taxon>
        <taxon>Culex</taxon>
    </lineage>
</organism>
<keyword evidence="3" id="KW-1185">Reference proteome</keyword>
<dbReference type="OrthoDB" id="10253554at2759"/>
<evidence type="ECO:0000313" key="1">
    <source>
        <dbReference type="EMBL" id="EDS44761.1"/>
    </source>
</evidence>
<dbReference type="VEuPathDB" id="VectorBase:CPIJ017161"/>
<dbReference type="AlphaFoldDB" id="B0XCD1"/>
<dbReference type="VEuPathDB" id="VectorBase:CQUJHB011445"/>
<dbReference type="InParanoid" id="B0XCD1"/>
<evidence type="ECO:0000313" key="3">
    <source>
        <dbReference type="Proteomes" id="UP000002320"/>
    </source>
</evidence>
<dbReference type="KEGG" id="cqu:CpipJ_CPIJ017161"/>
<evidence type="ECO:0000313" key="2">
    <source>
        <dbReference type="EnsemblMetazoa" id="CPIJ017161-PA"/>
    </source>
</evidence>
<name>B0XCD1_CULQU</name>
<dbReference type="Proteomes" id="UP000002320">
    <property type="component" value="Unassembled WGS sequence"/>
</dbReference>
<accession>B0XCD1</accession>
<proteinExistence type="predicted"/>
<dbReference type="STRING" id="7176.B0XCD1"/>
<dbReference type="EnsemblMetazoa" id="CPIJ017161-RA">
    <property type="protein sequence ID" value="CPIJ017161-PA"/>
    <property type="gene ID" value="CPIJ017161"/>
</dbReference>
<protein>
    <submittedName>
        <fullName evidence="1 2">Nuclear transcription factor, x-box binding 1</fullName>
    </submittedName>
</protein>
<gene>
    <name evidence="2" type="primary">6050760</name>
    <name evidence="1" type="ORF">CpipJ_CPIJ017161</name>
</gene>